<proteinExistence type="predicted"/>
<evidence type="ECO:0000313" key="8">
    <source>
        <dbReference type="Proteomes" id="UP000487596"/>
    </source>
</evidence>
<protein>
    <submittedName>
        <fullName evidence="3">Branched-chain amino acid ABC transporter</fullName>
    </submittedName>
</protein>
<sequence>MSIGRAGDELLFAKIGDKKISGSQSAGYRMNHFVEKGFLFLAFWIMS</sequence>
<reference evidence="4 5" key="1">
    <citation type="submission" date="2016-10" db="EMBL/GenBank/DDBJ databases">
        <authorList>
            <person name="de Groot N.N."/>
        </authorList>
    </citation>
    <scope>NUCLEOTIDE SEQUENCE [LARGE SCALE GENOMIC DNA]</scope>
    <source>
        <strain evidence="4 5">NLAE-zl-G339</strain>
    </source>
</reference>
<evidence type="ECO:0000313" key="6">
    <source>
        <dbReference type="Proteomes" id="UP000261210"/>
    </source>
</evidence>
<reference evidence="7 8" key="3">
    <citation type="journal article" date="2019" name="Nat. Med.">
        <title>A library of human gut bacterial isolates paired with longitudinal multiomics data enables mechanistic microbiome research.</title>
        <authorList>
            <person name="Poyet M."/>
            <person name="Groussin M."/>
            <person name="Gibbons S.M."/>
            <person name="Avila-Pacheco J."/>
            <person name="Jiang X."/>
            <person name="Kearney S.M."/>
            <person name="Perrotta A.R."/>
            <person name="Berdy B."/>
            <person name="Zhao S."/>
            <person name="Lieberman T.D."/>
            <person name="Swanson P.K."/>
            <person name="Smith M."/>
            <person name="Roesemann S."/>
            <person name="Alexander J.E."/>
            <person name="Rich S.A."/>
            <person name="Livny J."/>
            <person name="Vlamakis H."/>
            <person name="Clish C."/>
            <person name="Bullock K."/>
            <person name="Deik A."/>
            <person name="Scott J."/>
            <person name="Pierce K.A."/>
            <person name="Xavier R.J."/>
            <person name="Alm E.J."/>
        </authorList>
    </citation>
    <scope>NUCLEOTIDE SEQUENCE [LARGE SCALE GENOMIC DNA]</scope>
    <source>
        <strain evidence="2 8">BIOML-A62</strain>
        <strain evidence="1 7">BIOML-A74</strain>
    </source>
</reference>
<dbReference type="EMBL" id="FNRP01000044">
    <property type="protein sequence ID" value="SEB16723.1"/>
    <property type="molecule type" value="Genomic_DNA"/>
</dbReference>
<dbReference type="EMBL" id="WDEH01000002">
    <property type="protein sequence ID" value="KAB6143074.1"/>
    <property type="molecule type" value="Genomic_DNA"/>
</dbReference>
<dbReference type="AlphaFoldDB" id="A0A174EXA6"/>
<name>A0A174EXA6_9BACE</name>
<keyword evidence="7" id="KW-1185">Reference proteome</keyword>
<dbReference type="RefSeq" id="WP_055235630.1">
    <property type="nucleotide sequence ID" value="NZ_CP103094.1"/>
</dbReference>
<dbReference type="Proteomes" id="UP000487596">
    <property type="component" value="Unassembled WGS sequence"/>
</dbReference>
<dbReference type="EMBL" id="WDES01000050">
    <property type="protein sequence ID" value="KAB6082362.1"/>
    <property type="molecule type" value="Genomic_DNA"/>
</dbReference>
<dbReference type="EMBL" id="QSQU01000007">
    <property type="protein sequence ID" value="RGK65369.1"/>
    <property type="molecule type" value="Genomic_DNA"/>
</dbReference>
<reference evidence="3 6" key="2">
    <citation type="submission" date="2018-08" db="EMBL/GenBank/DDBJ databases">
        <title>A genome reference for cultivated species of the human gut microbiota.</title>
        <authorList>
            <person name="Zou Y."/>
            <person name="Xue W."/>
            <person name="Luo G."/>
        </authorList>
    </citation>
    <scope>NUCLEOTIDE SEQUENCE [LARGE SCALE GENOMIC DNA]</scope>
    <source>
        <strain evidence="3 6">TF10-34</strain>
    </source>
</reference>
<evidence type="ECO:0000313" key="7">
    <source>
        <dbReference type="Proteomes" id="UP000435059"/>
    </source>
</evidence>
<organism evidence="3 6">
    <name type="scientific">Bacteroides xylanisolvens</name>
    <dbReference type="NCBI Taxonomy" id="371601"/>
    <lineage>
        <taxon>Bacteria</taxon>
        <taxon>Pseudomonadati</taxon>
        <taxon>Bacteroidota</taxon>
        <taxon>Bacteroidia</taxon>
        <taxon>Bacteroidales</taxon>
        <taxon>Bacteroidaceae</taxon>
        <taxon>Bacteroides</taxon>
    </lineage>
</organism>
<evidence type="ECO:0000313" key="5">
    <source>
        <dbReference type="Proteomes" id="UP000183040"/>
    </source>
</evidence>
<accession>A0A174EXA6</accession>
<gene>
    <name evidence="3" type="ORF">DXD03_06870</name>
    <name evidence="2" type="ORF">GA424_02255</name>
    <name evidence="1" type="ORF">GA574_22440</name>
    <name evidence="4" type="ORF">SAMN04487924_14419</name>
</gene>
<evidence type="ECO:0000313" key="1">
    <source>
        <dbReference type="EMBL" id="KAB6082362.1"/>
    </source>
</evidence>
<evidence type="ECO:0000313" key="3">
    <source>
        <dbReference type="EMBL" id="RGK65369.1"/>
    </source>
</evidence>
<evidence type="ECO:0000313" key="2">
    <source>
        <dbReference type="EMBL" id="KAB6143074.1"/>
    </source>
</evidence>
<dbReference type="Proteomes" id="UP000435059">
    <property type="component" value="Unassembled WGS sequence"/>
</dbReference>
<dbReference type="Proteomes" id="UP000183040">
    <property type="component" value="Unassembled WGS sequence"/>
</dbReference>
<dbReference type="Proteomes" id="UP000261210">
    <property type="component" value="Unassembled WGS sequence"/>
</dbReference>
<evidence type="ECO:0000313" key="4">
    <source>
        <dbReference type="EMBL" id="SEB16723.1"/>
    </source>
</evidence>